<dbReference type="SUPFAM" id="SSF54364">
    <property type="entry name" value="Translation initiation factor IF3, N-terminal domain"/>
    <property type="match status" value="1"/>
</dbReference>
<dbReference type="GeneID" id="25726559"/>
<dbReference type="PANTHER" id="PTHR10938:SF0">
    <property type="entry name" value="TRANSLATION INITIATION FACTOR IF-3, MITOCHONDRIAL"/>
    <property type="match status" value="1"/>
</dbReference>
<evidence type="ECO:0000313" key="7">
    <source>
        <dbReference type="Proteomes" id="UP000054498"/>
    </source>
</evidence>
<evidence type="ECO:0000313" key="6">
    <source>
        <dbReference type="EMBL" id="KIZ07507.1"/>
    </source>
</evidence>
<evidence type="ECO:0000256" key="3">
    <source>
        <dbReference type="ARBA" id="ARBA00022917"/>
    </source>
</evidence>
<name>A0A0D2N5D4_9CHLO</name>
<keyword evidence="7" id="KW-1185">Reference proteome</keyword>
<dbReference type="Pfam" id="PF00707">
    <property type="entry name" value="IF3_C"/>
    <property type="match status" value="1"/>
</dbReference>
<dbReference type="SUPFAM" id="SSF55200">
    <property type="entry name" value="Translation initiation factor IF3, C-terminal domain"/>
    <property type="match status" value="1"/>
</dbReference>
<sequence>MQAARAFKRNRPVDFEGFDFKGGYGPPPTNGTAWLLSTAGVGDEYYDDYDDNYEDGPPIPDQWDTMEPKYVNDRRVLINKQIESSSLRVQGMDKEDMGVMATDEARQIAREEGVDLVMISPDANPPLARLISFSKFKYEAERATKQRQKASKGVDLKELRLRPVTETHDYAVKLKQAQGFLQKGSKVKVSMAFSGRELRFKDQGKELILRFVEDLTSVGKVDGAINFKTSNFSVTMAPNK</sequence>
<evidence type="ECO:0000256" key="1">
    <source>
        <dbReference type="ARBA" id="ARBA00005439"/>
    </source>
</evidence>
<organism evidence="6 7">
    <name type="scientific">Monoraphidium neglectum</name>
    <dbReference type="NCBI Taxonomy" id="145388"/>
    <lineage>
        <taxon>Eukaryota</taxon>
        <taxon>Viridiplantae</taxon>
        <taxon>Chlorophyta</taxon>
        <taxon>core chlorophytes</taxon>
        <taxon>Chlorophyceae</taxon>
        <taxon>CS clade</taxon>
        <taxon>Sphaeropleales</taxon>
        <taxon>Selenastraceae</taxon>
        <taxon>Monoraphidium</taxon>
    </lineage>
</organism>
<dbReference type="InterPro" id="IPR036788">
    <property type="entry name" value="T_IF-3_C_sf"/>
</dbReference>
<feature type="domain" description="Translation initiation factor 3 C-terminal" evidence="4">
    <location>
        <begin position="154"/>
        <end position="239"/>
    </location>
</feature>
<dbReference type="InterPro" id="IPR019814">
    <property type="entry name" value="Translation_initiation_fac_3_N"/>
</dbReference>
<dbReference type="STRING" id="145388.A0A0D2N5D4"/>
<dbReference type="EMBL" id="KK100254">
    <property type="protein sequence ID" value="KIZ07507.1"/>
    <property type="molecule type" value="Genomic_DNA"/>
</dbReference>
<dbReference type="NCBIfam" id="TIGR00168">
    <property type="entry name" value="infC"/>
    <property type="match status" value="1"/>
</dbReference>
<dbReference type="Pfam" id="PF05198">
    <property type="entry name" value="IF3_N"/>
    <property type="match status" value="1"/>
</dbReference>
<dbReference type="GO" id="GO:0005737">
    <property type="term" value="C:cytoplasm"/>
    <property type="evidence" value="ECO:0007669"/>
    <property type="project" value="UniProtKB-ARBA"/>
</dbReference>
<dbReference type="RefSeq" id="XP_013906526.1">
    <property type="nucleotide sequence ID" value="XM_014051072.1"/>
</dbReference>
<reference evidence="6 7" key="1">
    <citation type="journal article" date="2013" name="BMC Genomics">
        <title>Reconstruction of the lipid metabolism for the microalga Monoraphidium neglectum from its genome sequence reveals characteristics suitable for biofuel production.</title>
        <authorList>
            <person name="Bogen C."/>
            <person name="Al-Dilaimi A."/>
            <person name="Albersmeier A."/>
            <person name="Wichmann J."/>
            <person name="Grundmann M."/>
            <person name="Rupp O."/>
            <person name="Lauersen K.J."/>
            <person name="Blifernez-Klassen O."/>
            <person name="Kalinowski J."/>
            <person name="Goesmann A."/>
            <person name="Mussgnug J.H."/>
            <person name="Kruse O."/>
        </authorList>
    </citation>
    <scope>NUCLEOTIDE SEQUENCE [LARGE SCALE GENOMIC DNA]</scope>
    <source>
        <strain evidence="6 7">SAG 48.87</strain>
    </source>
</reference>
<dbReference type="GO" id="GO:0043022">
    <property type="term" value="F:ribosome binding"/>
    <property type="evidence" value="ECO:0007669"/>
    <property type="project" value="TreeGrafter"/>
</dbReference>
<dbReference type="Gene3D" id="3.30.110.10">
    <property type="entry name" value="Translation initiation factor 3 (IF-3), C-terminal domain"/>
    <property type="match status" value="1"/>
</dbReference>
<dbReference type="InterPro" id="IPR001288">
    <property type="entry name" value="Translation_initiation_fac_3"/>
</dbReference>
<dbReference type="AlphaFoldDB" id="A0A0D2N5D4"/>
<feature type="domain" description="Translation initiation factor 3 N-terminal" evidence="5">
    <location>
        <begin position="78"/>
        <end position="146"/>
    </location>
</feature>
<dbReference type="GO" id="GO:0003743">
    <property type="term" value="F:translation initiation factor activity"/>
    <property type="evidence" value="ECO:0007669"/>
    <property type="project" value="UniProtKB-KW"/>
</dbReference>
<dbReference type="Gene3D" id="3.10.20.80">
    <property type="entry name" value="Translation initiation factor 3 (IF-3), N-terminal domain"/>
    <property type="match status" value="1"/>
</dbReference>
<evidence type="ECO:0000259" key="4">
    <source>
        <dbReference type="Pfam" id="PF00707"/>
    </source>
</evidence>
<evidence type="ECO:0000259" key="5">
    <source>
        <dbReference type="Pfam" id="PF05198"/>
    </source>
</evidence>
<accession>A0A0D2N5D4</accession>
<dbReference type="OrthoDB" id="21573at2759"/>
<protein>
    <submittedName>
        <fullName evidence="6">Translation initiation factor IF-3</fullName>
    </submittedName>
</protein>
<proteinExistence type="inferred from homology"/>
<dbReference type="KEGG" id="mng:MNEG_0441"/>
<keyword evidence="3" id="KW-0648">Protein biosynthesis</keyword>
<evidence type="ECO:0000256" key="2">
    <source>
        <dbReference type="ARBA" id="ARBA00022540"/>
    </source>
</evidence>
<gene>
    <name evidence="6" type="ORF">MNEG_0441</name>
</gene>
<keyword evidence="2 6" id="KW-0396">Initiation factor</keyword>
<comment type="similarity">
    <text evidence="1">Belongs to the IF-3 family.</text>
</comment>
<dbReference type="InterPro" id="IPR019815">
    <property type="entry name" value="Translation_initiation_fac_3_C"/>
</dbReference>
<dbReference type="Proteomes" id="UP000054498">
    <property type="component" value="Unassembled WGS sequence"/>
</dbReference>
<dbReference type="InterPro" id="IPR036787">
    <property type="entry name" value="T_IF-3_N_sf"/>
</dbReference>
<dbReference type="PANTHER" id="PTHR10938">
    <property type="entry name" value="TRANSLATION INITIATION FACTOR IF-3"/>
    <property type="match status" value="1"/>
</dbReference>
<dbReference type="GO" id="GO:0032790">
    <property type="term" value="P:ribosome disassembly"/>
    <property type="evidence" value="ECO:0007669"/>
    <property type="project" value="TreeGrafter"/>
</dbReference>